<evidence type="ECO:0000313" key="10">
    <source>
        <dbReference type="EMBL" id="RAL26935.1"/>
    </source>
</evidence>
<organism evidence="10 11">
    <name type="scientific">Thermoflavimicrobium daqui</name>
    <dbReference type="NCBI Taxonomy" id="2137476"/>
    <lineage>
        <taxon>Bacteria</taxon>
        <taxon>Bacillati</taxon>
        <taxon>Bacillota</taxon>
        <taxon>Bacilli</taxon>
        <taxon>Bacillales</taxon>
        <taxon>Thermoactinomycetaceae</taxon>
        <taxon>Thermoflavimicrobium</taxon>
    </lineage>
</organism>
<evidence type="ECO:0000256" key="1">
    <source>
        <dbReference type="ARBA" id="ARBA00007913"/>
    </source>
</evidence>
<protein>
    <submittedName>
        <fullName evidence="10">Uncharacterized protein</fullName>
    </submittedName>
</protein>
<dbReference type="OrthoDB" id="9757917at2"/>
<dbReference type="Pfam" id="PF13086">
    <property type="entry name" value="AAA_11"/>
    <property type="match status" value="2"/>
</dbReference>
<dbReference type="SUPFAM" id="SSF52980">
    <property type="entry name" value="Restriction endonuclease-like"/>
    <property type="match status" value="1"/>
</dbReference>
<dbReference type="GO" id="GO:0043139">
    <property type="term" value="F:5'-3' DNA helicase activity"/>
    <property type="evidence" value="ECO:0007669"/>
    <property type="project" value="TreeGrafter"/>
</dbReference>
<dbReference type="InterPro" id="IPR041677">
    <property type="entry name" value="DNA2/NAM7_AAA_11"/>
</dbReference>
<reference evidence="10 11" key="2">
    <citation type="submission" date="2018-06" db="EMBL/GenBank/DDBJ databases">
        <authorList>
            <person name="Zhirakovskaya E."/>
        </authorList>
    </citation>
    <scope>NUCLEOTIDE SEQUENCE [LARGE SCALE GENOMIC DNA]</scope>
    <source>
        <strain evidence="10 11">FBKL4.011</strain>
    </source>
</reference>
<dbReference type="SUPFAM" id="SSF52540">
    <property type="entry name" value="P-loop containing nucleoside triphosphate hydrolases"/>
    <property type="match status" value="1"/>
</dbReference>
<dbReference type="EMBL" id="QJKK01000001">
    <property type="protein sequence ID" value="RAL26935.1"/>
    <property type="molecule type" value="Genomic_DNA"/>
</dbReference>
<feature type="domain" description="Restriction endonuclease type II-like" evidence="9">
    <location>
        <begin position="1111"/>
        <end position="1208"/>
    </location>
</feature>
<dbReference type="InterPro" id="IPR011335">
    <property type="entry name" value="Restrct_endonuc-II-like"/>
</dbReference>
<keyword evidence="4" id="KW-0347">Helicase</keyword>
<evidence type="ECO:0000256" key="5">
    <source>
        <dbReference type="ARBA" id="ARBA00022840"/>
    </source>
</evidence>
<dbReference type="FunFam" id="3.40.960.10:FF:000002">
    <property type="entry name" value="DNA helicase related protein"/>
    <property type="match status" value="1"/>
</dbReference>
<sequence length="1281" mass="149213">MEQKLIRLKDRLSDISQDNRAIRLIKLYHKWAFDITDLTRLRGADFLSYFLEEIRKPNALIPLLKQTDASHHADPIDKNLLSLYRNCKQLEEETGIYDLAVGYPFLSGTLEDGTFIQAPLFLYPVRLVRCQSNPIRWELYRQETEPQLNRALFLALKQFHQCSIDETIFEDVDRLARLEGNTVAKWASWLKEYQVDVTYEKETIQPFDVYSKSTLPNQKLEIKPHLILASFPQGNSSILHDYQRLLQSTEVKTHPIVSSLMLQKPTGKKADISDAESTDPFYLLPTDRSQEAILAKVRTETAVVVNGPPGTGKSQLITNLITDALSQTKKVLVISTKRTALDTVYTRLEKLGISPYVALIHDEKKDRKALYQKIHQLITKFYSNIPNYEPFLRKLTEKIDEHEQKLNEVYKALHEVQAFGLSAYELYSQAKHIDSPILVSDIAYSIHTSQLNKITQTISRYSNYYEKFSQERYVFKERRSFAGLTSTDFEQLNESLEVMIAKAKNSINKLDELNNPDITPQFLWSIAKKLEQIPIKLKPEDLSLWEKTKLAWWTNFQGKKLIQELSDSLPPLKNQSRTWEQTSQQVLLMGKIAQITSELNKDLLKLEKIFPSSQVQKLQEQLAKGNIPLKELENIRKCFTDDFHQVKDMDQIYENTTPIIRTLIERLQEVDTKKEFPLSKVWNQIVIQSLYQFWIQEIEQKYPILTMISNGEIEQVRIHYRQLLAEKRDLATKVLRSDLQYGTNQLLNRYPRDVKELREQTGKQKRTWPTRKLIHHFAHRGLLEILPVWLVSPETVSSIFPLLKECFDLLIIDEANQCPFEQSIPAIFRSKQVVVIGDDKQLINHRAISTTFEETEAHTESSESLFYYACEAFNKSSLLYHYRSQAEELIHFSNHGFYQGKLQIAPNVHTNLDNPAISWDKHENENEEAKKVVILLNQLLKSHPDKSIGIITFHPKQKETITELIETMLKTNNHFSTLYNRAIEEKIDERIFIKTVEQTQGDVRDFIIFSMGYLKNEKGKVQFYFDTLGLEDGEHYLNIAITRAREHLYVLSSIEPEDIELSSTDHQGPIYLKHFLEYAKAVHRQNKDQVDHILWKINGTSKIKRYMDTPFENQLQTALSRLGYTVVPKVGSSSYTIDLGIVHPEDPHRYILGIECDGAMYHSTSDTKEREVDRHIFLERRGWKIKRVWSRNWWQNPEAVIEEIEEAIDQYLRPHISNGSRTPYKESKQIDATETQEQKGIKVAHHQNDTSKTLLKASLNSKPSFDPNKEIDHILSYYNFK</sequence>
<dbReference type="CDD" id="cd18808">
    <property type="entry name" value="SF1_C_Upf1"/>
    <property type="match status" value="1"/>
</dbReference>
<evidence type="ECO:0000256" key="4">
    <source>
        <dbReference type="ARBA" id="ARBA00022806"/>
    </source>
</evidence>
<comment type="caution">
    <text evidence="10">The sequence shown here is derived from an EMBL/GenBank/DDBJ whole genome shotgun (WGS) entry which is preliminary data.</text>
</comment>
<evidence type="ECO:0000256" key="2">
    <source>
        <dbReference type="ARBA" id="ARBA00022741"/>
    </source>
</evidence>
<keyword evidence="3" id="KW-0378">Hydrolase</keyword>
<feature type="region of interest" description="Disordered" evidence="6">
    <location>
        <begin position="1218"/>
        <end position="1247"/>
    </location>
</feature>
<evidence type="ECO:0000259" key="7">
    <source>
        <dbReference type="Pfam" id="PF13086"/>
    </source>
</evidence>
<dbReference type="Gene3D" id="3.40.50.300">
    <property type="entry name" value="P-loop containing nucleotide triphosphate hydrolases"/>
    <property type="match status" value="3"/>
</dbReference>
<feature type="domain" description="DNA2/NAM7 helicase helicase" evidence="7">
    <location>
        <begin position="287"/>
        <end position="448"/>
    </location>
</feature>
<gene>
    <name evidence="10" type="ORF">DL897_02505</name>
</gene>
<keyword evidence="5" id="KW-0067">ATP-binding</keyword>
<dbReference type="InterPro" id="IPR050534">
    <property type="entry name" value="Coronavir_polyprotein_1ab"/>
</dbReference>
<accession>A0A364K9G5</accession>
<dbReference type="PANTHER" id="PTHR43788">
    <property type="entry name" value="DNA2/NAM7 HELICASE FAMILY MEMBER"/>
    <property type="match status" value="1"/>
</dbReference>
<dbReference type="GO" id="GO:0005524">
    <property type="term" value="F:ATP binding"/>
    <property type="evidence" value="ECO:0007669"/>
    <property type="project" value="UniProtKB-KW"/>
</dbReference>
<evidence type="ECO:0000313" key="11">
    <source>
        <dbReference type="Proteomes" id="UP000251213"/>
    </source>
</evidence>
<keyword evidence="2" id="KW-0547">Nucleotide-binding</keyword>
<dbReference type="Pfam" id="PF13087">
    <property type="entry name" value="AAA_12"/>
    <property type="match status" value="1"/>
</dbReference>
<dbReference type="InterPro" id="IPR049468">
    <property type="entry name" value="Restrct_endonuc-II-like_dom"/>
</dbReference>
<feature type="domain" description="DNA2/NAM7 helicase-like C-terminal" evidence="8">
    <location>
        <begin position="862"/>
        <end position="1053"/>
    </location>
</feature>
<dbReference type="Gene3D" id="3.40.960.10">
    <property type="entry name" value="VSR Endonuclease"/>
    <property type="match status" value="1"/>
</dbReference>
<feature type="compositionally biased region" description="Basic and acidic residues" evidence="6">
    <location>
        <begin position="1223"/>
        <end position="1240"/>
    </location>
</feature>
<comment type="similarity">
    <text evidence="1">Belongs to the DNA2/NAM7 helicase family.</text>
</comment>
<keyword evidence="11" id="KW-1185">Reference proteome</keyword>
<dbReference type="Pfam" id="PF13195">
    <property type="entry name" value="DUF4011"/>
    <property type="match status" value="1"/>
</dbReference>
<dbReference type="Pfam" id="PF18741">
    <property type="entry name" value="MTES_1575"/>
    <property type="match status" value="1"/>
</dbReference>
<dbReference type="PANTHER" id="PTHR43788:SF8">
    <property type="entry name" value="DNA-BINDING PROTEIN SMUBP-2"/>
    <property type="match status" value="1"/>
</dbReference>
<dbReference type="Proteomes" id="UP000251213">
    <property type="component" value="Unassembled WGS sequence"/>
</dbReference>
<dbReference type="InterPro" id="IPR027417">
    <property type="entry name" value="P-loop_NTPase"/>
</dbReference>
<evidence type="ECO:0000259" key="9">
    <source>
        <dbReference type="Pfam" id="PF18741"/>
    </source>
</evidence>
<dbReference type="RefSeq" id="WP_113657539.1">
    <property type="nucleotide sequence ID" value="NZ_KZ845663.1"/>
</dbReference>
<dbReference type="GO" id="GO:0016787">
    <property type="term" value="F:hydrolase activity"/>
    <property type="evidence" value="ECO:0007669"/>
    <property type="project" value="UniProtKB-KW"/>
</dbReference>
<name>A0A364K9G5_9BACL</name>
<evidence type="ECO:0000256" key="6">
    <source>
        <dbReference type="SAM" id="MobiDB-lite"/>
    </source>
</evidence>
<dbReference type="InterPro" id="IPR047187">
    <property type="entry name" value="SF1_C_Upf1"/>
</dbReference>
<evidence type="ECO:0000259" key="8">
    <source>
        <dbReference type="Pfam" id="PF13087"/>
    </source>
</evidence>
<feature type="domain" description="DNA2/NAM7 helicase helicase" evidence="7">
    <location>
        <begin position="802"/>
        <end position="842"/>
    </location>
</feature>
<evidence type="ECO:0000256" key="3">
    <source>
        <dbReference type="ARBA" id="ARBA00022801"/>
    </source>
</evidence>
<proteinExistence type="inferred from homology"/>
<dbReference type="InterPro" id="IPR025103">
    <property type="entry name" value="DUF4011"/>
</dbReference>
<dbReference type="InterPro" id="IPR041679">
    <property type="entry name" value="DNA2/NAM7-like_C"/>
</dbReference>
<reference evidence="10 11" key="1">
    <citation type="submission" date="2018-06" db="EMBL/GenBank/DDBJ databases">
        <title>Thermoflavimicrobium daqus sp. nov., a thermophilic microbe isolated from Moutai-flavour Daqu.</title>
        <authorList>
            <person name="Wang X."/>
            <person name="Zhou H."/>
        </authorList>
    </citation>
    <scope>NUCLEOTIDE SEQUENCE [LARGE SCALE GENOMIC DNA]</scope>
    <source>
        <strain evidence="10 11">FBKL4.011</strain>
    </source>
</reference>